<comment type="caution">
    <text evidence="1">The sequence shown here is derived from an EMBL/GenBank/DDBJ whole genome shotgun (WGS) entry which is preliminary data.</text>
</comment>
<gene>
    <name evidence="1" type="ORF">H5410_000718</name>
</gene>
<dbReference type="EMBL" id="JACXVP010000001">
    <property type="protein sequence ID" value="KAG5629001.1"/>
    <property type="molecule type" value="Genomic_DNA"/>
</dbReference>
<organism evidence="1 2">
    <name type="scientific">Solanum commersonii</name>
    <name type="common">Commerson's wild potato</name>
    <name type="synonym">Commerson's nightshade</name>
    <dbReference type="NCBI Taxonomy" id="4109"/>
    <lineage>
        <taxon>Eukaryota</taxon>
        <taxon>Viridiplantae</taxon>
        <taxon>Streptophyta</taxon>
        <taxon>Embryophyta</taxon>
        <taxon>Tracheophyta</taxon>
        <taxon>Spermatophyta</taxon>
        <taxon>Magnoliopsida</taxon>
        <taxon>eudicotyledons</taxon>
        <taxon>Gunneridae</taxon>
        <taxon>Pentapetalae</taxon>
        <taxon>asterids</taxon>
        <taxon>lamiids</taxon>
        <taxon>Solanales</taxon>
        <taxon>Solanaceae</taxon>
        <taxon>Solanoideae</taxon>
        <taxon>Solaneae</taxon>
        <taxon>Solanum</taxon>
    </lineage>
</organism>
<evidence type="ECO:0000313" key="1">
    <source>
        <dbReference type="EMBL" id="KAG5629001.1"/>
    </source>
</evidence>
<dbReference type="AlphaFoldDB" id="A0A9J6AXA4"/>
<dbReference type="OrthoDB" id="1194650at2759"/>
<proteinExistence type="predicted"/>
<keyword evidence="2" id="KW-1185">Reference proteome</keyword>
<reference evidence="1 2" key="1">
    <citation type="submission" date="2020-09" db="EMBL/GenBank/DDBJ databases">
        <title>De no assembly of potato wild relative species, Solanum commersonii.</title>
        <authorList>
            <person name="Cho K."/>
        </authorList>
    </citation>
    <scope>NUCLEOTIDE SEQUENCE [LARGE SCALE GENOMIC DNA]</scope>
    <source>
        <strain evidence="1">LZ3.2</strain>
        <tissue evidence="1">Leaf</tissue>
    </source>
</reference>
<protein>
    <submittedName>
        <fullName evidence="1">Uncharacterized protein</fullName>
    </submittedName>
</protein>
<accession>A0A9J6AXA4</accession>
<dbReference type="Proteomes" id="UP000824120">
    <property type="component" value="Chromosome 1"/>
</dbReference>
<name>A0A9J6AXA4_SOLCO</name>
<sequence>MKEFSIFTDLNCHNEEVYDGENMSTKTKMRRKEILEVVGGSCKRNELFEHLQSKNLSKDFSLWKRCEYKYFKKWILLSVDRKAFSLIHGVIISYDTTIKHLLKAVKTIDGKTTNLYGFSWAFMCWAFEVVLFLKRNIRCFETSVFTEDFSMAFGD</sequence>
<evidence type="ECO:0000313" key="2">
    <source>
        <dbReference type="Proteomes" id="UP000824120"/>
    </source>
</evidence>